<dbReference type="GO" id="GO:0005096">
    <property type="term" value="F:GTPase activator activity"/>
    <property type="evidence" value="ECO:0007669"/>
    <property type="project" value="TreeGrafter"/>
</dbReference>
<dbReference type="PROSITE" id="PS50186">
    <property type="entry name" value="DEP"/>
    <property type="match status" value="1"/>
</dbReference>
<dbReference type="CDD" id="cd04371">
    <property type="entry name" value="DEP"/>
    <property type="match status" value="1"/>
</dbReference>
<dbReference type="PROSITE" id="PS50132">
    <property type="entry name" value="RGS"/>
    <property type="match status" value="1"/>
</dbReference>
<organism evidence="5 6">
    <name type="scientific">Rhizoclosmatium globosum</name>
    <dbReference type="NCBI Taxonomy" id="329046"/>
    <lineage>
        <taxon>Eukaryota</taxon>
        <taxon>Fungi</taxon>
        <taxon>Fungi incertae sedis</taxon>
        <taxon>Chytridiomycota</taxon>
        <taxon>Chytridiomycota incertae sedis</taxon>
        <taxon>Chytridiomycetes</taxon>
        <taxon>Chytridiales</taxon>
        <taxon>Chytriomycetaceae</taxon>
        <taxon>Rhizoclosmatium</taxon>
    </lineage>
</organism>
<protein>
    <recommendedName>
        <fullName evidence="7">RGS domain-containing protein</fullName>
    </recommendedName>
</protein>
<dbReference type="InterPro" id="IPR047017">
    <property type="entry name" value="RGS6/7/9/11_DHEX_sf"/>
</dbReference>
<accession>A0A1Y2CBU5</accession>
<feature type="region of interest" description="Disordered" evidence="2">
    <location>
        <begin position="1"/>
        <end position="112"/>
    </location>
</feature>
<dbReference type="SMART" id="SM00049">
    <property type="entry name" value="DEP"/>
    <property type="match status" value="1"/>
</dbReference>
<name>A0A1Y2CBU5_9FUNG</name>
<dbReference type="Pfam" id="PF00615">
    <property type="entry name" value="RGS"/>
    <property type="match status" value="1"/>
</dbReference>
<dbReference type="STRING" id="329046.A0A1Y2CBU5"/>
<dbReference type="SUPFAM" id="SSF48097">
    <property type="entry name" value="Regulator of G-protein signaling, RGS"/>
    <property type="match status" value="1"/>
</dbReference>
<reference evidence="5 6" key="1">
    <citation type="submission" date="2016-07" db="EMBL/GenBank/DDBJ databases">
        <title>Pervasive Adenine N6-methylation of Active Genes in Fungi.</title>
        <authorList>
            <consortium name="DOE Joint Genome Institute"/>
            <person name="Mondo S.J."/>
            <person name="Dannebaum R.O."/>
            <person name="Kuo R.C."/>
            <person name="Labutti K."/>
            <person name="Haridas S."/>
            <person name="Kuo A."/>
            <person name="Salamov A."/>
            <person name="Ahrendt S.R."/>
            <person name="Lipzen A."/>
            <person name="Sullivan W."/>
            <person name="Andreopoulos W.B."/>
            <person name="Clum A."/>
            <person name="Lindquist E."/>
            <person name="Daum C."/>
            <person name="Ramamoorthy G.K."/>
            <person name="Gryganskyi A."/>
            <person name="Culley D."/>
            <person name="Magnuson J.K."/>
            <person name="James T.Y."/>
            <person name="O'Malley M.A."/>
            <person name="Stajich J.E."/>
            <person name="Spatafora J.W."/>
            <person name="Visel A."/>
            <person name="Grigoriev I.V."/>
        </authorList>
    </citation>
    <scope>NUCLEOTIDE SEQUENCE [LARGE SCALE GENOMIC DNA]</scope>
    <source>
        <strain evidence="5 6">JEL800</strain>
    </source>
</reference>
<dbReference type="PANTHER" id="PTHR45746:SF6">
    <property type="entry name" value="LP21163P"/>
    <property type="match status" value="1"/>
</dbReference>
<dbReference type="PANTHER" id="PTHR45746">
    <property type="entry name" value="LP21163P"/>
    <property type="match status" value="1"/>
</dbReference>
<gene>
    <name evidence="5" type="ORF">BCR33DRAFT_850977</name>
</gene>
<dbReference type="SUPFAM" id="SSF46785">
    <property type="entry name" value="Winged helix' DNA-binding domain"/>
    <property type="match status" value="1"/>
</dbReference>
<dbReference type="PRINTS" id="PR01301">
    <property type="entry name" value="RGSPROTEIN"/>
</dbReference>
<dbReference type="Pfam" id="PF00610">
    <property type="entry name" value="DEP"/>
    <property type="match status" value="1"/>
</dbReference>
<dbReference type="InterPro" id="IPR047016">
    <property type="entry name" value="RGS6/7/9/11"/>
</dbReference>
<dbReference type="GO" id="GO:0035556">
    <property type="term" value="P:intracellular signal transduction"/>
    <property type="evidence" value="ECO:0007669"/>
    <property type="project" value="InterPro"/>
</dbReference>
<dbReference type="GO" id="GO:0005737">
    <property type="term" value="C:cytoplasm"/>
    <property type="evidence" value="ECO:0007669"/>
    <property type="project" value="TreeGrafter"/>
</dbReference>
<evidence type="ECO:0000259" key="4">
    <source>
        <dbReference type="PROSITE" id="PS50186"/>
    </source>
</evidence>
<dbReference type="Gene3D" id="1.10.1240.60">
    <property type="match status" value="1"/>
</dbReference>
<comment type="caution">
    <text evidence="5">The sequence shown here is derived from an EMBL/GenBank/DDBJ whole genome shotgun (WGS) entry which is preliminary data.</text>
</comment>
<dbReference type="EMBL" id="MCGO01000024">
    <property type="protein sequence ID" value="ORY43795.1"/>
    <property type="molecule type" value="Genomic_DNA"/>
</dbReference>
<evidence type="ECO:0008006" key="7">
    <source>
        <dbReference type="Google" id="ProtNLM"/>
    </source>
</evidence>
<dbReference type="OrthoDB" id="196547at2759"/>
<dbReference type="InterPro" id="IPR000591">
    <property type="entry name" value="DEP_dom"/>
</dbReference>
<evidence type="ECO:0000259" key="3">
    <source>
        <dbReference type="PROSITE" id="PS50132"/>
    </source>
</evidence>
<dbReference type="Proteomes" id="UP000193642">
    <property type="component" value="Unassembled WGS sequence"/>
</dbReference>
<keyword evidence="1" id="KW-0734">Signal transduction inhibitor</keyword>
<dbReference type="InterPro" id="IPR044926">
    <property type="entry name" value="RGS_subdomain_2"/>
</dbReference>
<dbReference type="Pfam" id="PF18148">
    <property type="entry name" value="RGS_DHEX"/>
    <property type="match status" value="1"/>
</dbReference>
<dbReference type="InterPro" id="IPR016137">
    <property type="entry name" value="RGS"/>
</dbReference>
<dbReference type="Gene3D" id="1.10.167.10">
    <property type="entry name" value="Regulator of G-protein Signalling 4, domain 2"/>
    <property type="match status" value="1"/>
</dbReference>
<dbReference type="AlphaFoldDB" id="A0A1Y2CBU5"/>
<feature type="domain" description="RGS" evidence="3">
    <location>
        <begin position="447"/>
        <end position="512"/>
    </location>
</feature>
<sequence length="708" mass="78651">MDESAANTVSTDLKVSTTSSVAPQPQTQSNSRIPRKNSKAGSTAVAGSQAPGGNLSIAINQSRSSITTTPVAHPFSDNPDPSRLVDNSRASTKVPGPIVPVTPTVGITQPSFSDDDAEEAKVLEPVAPKAVLLKELGRTFGPEETAMKSIEARVYERRLMMVEEVVHRLRDPVSGIELKDRSKLFQVYKNSFTGTMLIDWLIPNCNLIGRPDGTRIAQTLMDYSYIISVDMDYKFKEASLFIFQTSFLWPTVPWNNLGRDYFIYLIKRTQRTSKQQQLTVTEEQRLERLMLKFKKTRDEIAQAVKAQSEFTESLSKNEKKIFYLQEHAFWKYQRPLLQTANTPSPTMKDDSTMRVRTFEEYLAQLSDTQLLAYVEKKVSQLQAANYMKRIPISTASKFVIERAVAFQIMDPFVEPLTDNPFICDDPKIWDTVKTLPSPNDIKIWKRNISELLGDPLGLKFFSEYLRKEDAIDILDLYVKIKALDDISSYSEYLSAATLIFNEFIPIGSPREVNITFGIRSRLVATFTILKSQSAEQTAKLELQALNGQLSPEAKLGAADLPVVNLFSGAGVASPSTMNLSNGPTGGSGGNPLISMADVTASFAGLARMECGSRGPAVLAHQYQQIQESKKTGFAISPIDENKKMVSMAGDVATSAALTPERLSTWRLPHDTFSATSQHLLTIMGRDSFAKFWTSPVIKEIMDQIGVKE</sequence>
<feature type="compositionally biased region" description="Polar residues" evidence="2">
    <location>
        <begin position="57"/>
        <end position="70"/>
    </location>
</feature>
<feature type="compositionally biased region" description="Low complexity" evidence="2">
    <location>
        <begin position="92"/>
        <end position="108"/>
    </location>
</feature>
<feature type="compositionally biased region" description="Polar residues" evidence="2">
    <location>
        <begin position="1"/>
        <end position="32"/>
    </location>
</feature>
<dbReference type="InterPro" id="IPR040759">
    <property type="entry name" value="RGS_DHEX"/>
</dbReference>
<dbReference type="InterPro" id="IPR036388">
    <property type="entry name" value="WH-like_DNA-bd_sf"/>
</dbReference>
<dbReference type="InterPro" id="IPR036305">
    <property type="entry name" value="RGS_sf"/>
</dbReference>
<evidence type="ECO:0000256" key="1">
    <source>
        <dbReference type="ARBA" id="ARBA00022700"/>
    </source>
</evidence>
<dbReference type="GO" id="GO:0009968">
    <property type="term" value="P:negative regulation of signal transduction"/>
    <property type="evidence" value="ECO:0007669"/>
    <property type="project" value="UniProtKB-KW"/>
</dbReference>
<dbReference type="GO" id="GO:0008277">
    <property type="term" value="P:regulation of G protein-coupled receptor signaling pathway"/>
    <property type="evidence" value="ECO:0007669"/>
    <property type="project" value="InterPro"/>
</dbReference>
<dbReference type="SMART" id="SM00315">
    <property type="entry name" value="RGS"/>
    <property type="match status" value="1"/>
</dbReference>
<proteinExistence type="predicted"/>
<evidence type="ECO:0000256" key="2">
    <source>
        <dbReference type="SAM" id="MobiDB-lite"/>
    </source>
</evidence>
<dbReference type="Gene3D" id="1.10.10.10">
    <property type="entry name" value="Winged helix-like DNA-binding domain superfamily/Winged helix DNA-binding domain"/>
    <property type="match status" value="1"/>
</dbReference>
<dbReference type="InterPro" id="IPR036390">
    <property type="entry name" value="WH_DNA-bd_sf"/>
</dbReference>
<evidence type="ECO:0000313" key="6">
    <source>
        <dbReference type="Proteomes" id="UP000193642"/>
    </source>
</evidence>
<keyword evidence="6" id="KW-1185">Reference proteome</keyword>
<feature type="domain" description="DEP" evidence="4">
    <location>
        <begin position="172"/>
        <end position="245"/>
    </location>
</feature>
<evidence type="ECO:0000313" key="5">
    <source>
        <dbReference type="EMBL" id="ORY43795.1"/>
    </source>
</evidence>